<organism evidence="1 2">
    <name type="scientific">Tanacetum coccineum</name>
    <dbReference type="NCBI Taxonomy" id="301880"/>
    <lineage>
        <taxon>Eukaryota</taxon>
        <taxon>Viridiplantae</taxon>
        <taxon>Streptophyta</taxon>
        <taxon>Embryophyta</taxon>
        <taxon>Tracheophyta</taxon>
        <taxon>Spermatophyta</taxon>
        <taxon>Magnoliopsida</taxon>
        <taxon>eudicotyledons</taxon>
        <taxon>Gunneridae</taxon>
        <taxon>Pentapetalae</taxon>
        <taxon>asterids</taxon>
        <taxon>campanulids</taxon>
        <taxon>Asterales</taxon>
        <taxon>Asteraceae</taxon>
        <taxon>Asteroideae</taxon>
        <taxon>Anthemideae</taxon>
        <taxon>Anthemidinae</taxon>
        <taxon>Tanacetum</taxon>
    </lineage>
</organism>
<reference evidence="1" key="1">
    <citation type="journal article" date="2022" name="Int. J. Mol. Sci.">
        <title>Draft Genome of Tanacetum Coccineum: Genomic Comparison of Closely Related Tanacetum-Family Plants.</title>
        <authorList>
            <person name="Yamashiro T."/>
            <person name="Shiraishi A."/>
            <person name="Nakayama K."/>
            <person name="Satake H."/>
        </authorList>
    </citation>
    <scope>NUCLEOTIDE SEQUENCE</scope>
</reference>
<dbReference type="InterPro" id="IPR021109">
    <property type="entry name" value="Peptidase_aspartic_dom_sf"/>
</dbReference>
<accession>A0ABQ5IGV4</accession>
<dbReference type="Gene3D" id="2.40.70.10">
    <property type="entry name" value="Acid Proteases"/>
    <property type="match status" value="1"/>
</dbReference>
<dbReference type="CDD" id="cd00303">
    <property type="entry name" value="retropepsin_like"/>
    <property type="match status" value="1"/>
</dbReference>
<evidence type="ECO:0000313" key="1">
    <source>
        <dbReference type="EMBL" id="GJT98558.1"/>
    </source>
</evidence>
<name>A0ABQ5IGV4_9ASTR</name>
<proteinExistence type="predicted"/>
<reference evidence="1" key="2">
    <citation type="submission" date="2022-01" db="EMBL/GenBank/DDBJ databases">
        <authorList>
            <person name="Yamashiro T."/>
            <person name="Shiraishi A."/>
            <person name="Satake H."/>
            <person name="Nakayama K."/>
        </authorList>
    </citation>
    <scope>NUCLEOTIDE SEQUENCE</scope>
</reference>
<protein>
    <submittedName>
        <fullName evidence="1">Phospholipase-like protein</fullName>
    </submittedName>
</protein>
<dbReference type="EMBL" id="BQNB010020687">
    <property type="protein sequence ID" value="GJT98558.1"/>
    <property type="molecule type" value="Genomic_DNA"/>
</dbReference>
<keyword evidence="2" id="KW-1185">Reference proteome</keyword>
<comment type="caution">
    <text evidence="1">The sequence shown here is derived from an EMBL/GenBank/DDBJ whole genome shotgun (WGS) entry which is preliminary data.</text>
</comment>
<evidence type="ECO:0000313" key="2">
    <source>
        <dbReference type="Proteomes" id="UP001151760"/>
    </source>
</evidence>
<dbReference type="Proteomes" id="UP001151760">
    <property type="component" value="Unassembled WGS sequence"/>
</dbReference>
<dbReference type="PANTHER" id="PTHR33067:SF35">
    <property type="entry name" value="ASPARTIC PEPTIDASE DDI1-TYPE DOMAIN-CONTAINING PROTEIN"/>
    <property type="match status" value="1"/>
</dbReference>
<sequence>MLTQGNQASGMAKAEFGGMMEKDIEDMTIAEYIEYEAKMERHKVLDYPYHLDDYKINAYYDLPSLLHCFKPVQPHTKDSLNLHVMADLGTSVNVMPKSIFKHFKVANLKENDMVVEMADMTEKFPLGIVENILVKINKFLFLFDFVIIDKLGEPSETMILGRPFLATIHAHIDIFNREISLRIGEDRVLFDMDGGVYHSKIPVEKVYMVNFVQEEEYFNPLKIKDAVFSYKSPTCLLFEQCTRSCINESIDTLDSVDNMQELEVKHEDIVGYGNKSIDDTTREGGHYEGLHSNSNFNDNGVSLEATMYENLQVSS</sequence>
<dbReference type="PANTHER" id="PTHR33067">
    <property type="entry name" value="RNA-DIRECTED DNA POLYMERASE-RELATED"/>
    <property type="match status" value="1"/>
</dbReference>
<gene>
    <name evidence="1" type="ORF">Tco_1094076</name>
</gene>